<name>A0A5R9DRS1_9ACTN</name>
<comment type="caution">
    <text evidence="2">The sequence shown here is derived from an EMBL/GenBank/DDBJ whole genome shotgun (WGS) entry which is preliminary data.</text>
</comment>
<organism evidence="2 3">
    <name type="scientific">Streptomyces marianii</name>
    <dbReference type="NCBI Taxonomy" id="1817406"/>
    <lineage>
        <taxon>Bacteria</taxon>
        <taxon>Bacillati</taxon>
        <taxon>Actinomycetota</taxon>
        <taxon>Actinomycetes</taxon>
        <taxon>Kitasatosporales</taxon>
        <taxon>Streptomycetaceae</taxon>
        <taxon>Streptomyces</taxon>
    </lineage>
</organism>
<evidence type="ECO:0000256" key="1">
    <source>
        <dbReference type="SAM" id="MobiDB-lite"/>
    </source>
</evidence>
<sequence length="125" mass="13285">MDVSVYLDRIALKNAVLTLLVPPTEPEPRPRVEATGTEINSETDNPATLERAHRHAEELSALEGDLGGDVEDVQAELAELLGGDDGTVETADPEADRKTAHEIITALAAAYPLPPSVRDSLPLAP</sequence>
<dbReference type="EMBL" id="VAWE01000002">
    <property type="protein sequence ID" value="TLQ39297.1"/>
    <property type="molecule type" value="Genomic_DNA"/>
</dbReference>
<evidence type="ECO:0000313" key="2">
    <source>
        <dbReference type="EMBL" id="TLQ39297.1"/>
    </source>
</evidence>
<feature type="compositionally biased region" description="Polar residues" evidence="1">
    <location>
        <begin position="37"/>
        <end position="46"/>
    </location>
</feature>
<accession>A0A5R9DRS1</accession>
<keyword evidence="3" id="KW-1185">Reference proteome</keyword>
<evidence type="ECO:0000313" key="3">
    <source>
        <dbReference type="Proteomes" id="UP000305921"/>
    </source>
</evidence>
<dbReference type="AlphaFoldDB" id="A0A5R9DRS1"/>
<reference evidence="2 3" key="1">
    <citation type="submission" date="2019-05" db="EMBL/GenBank/DDBJ databases">
        <title>Streptomyces marianii sp. nov., a novel marine actinomycete from southern coast of India.</title>
        <authorList>
            <person name="Iniyan A.M."/>
            <person name="Wink J."/>
            <person name="Ramprasad E."/>
            <person name="Ramana C.V."/>
            <person name="Bunk B."/>
            <person name="Sproer C."/>
            <person name="Joseph F.-J.R.S."/>
            <person name="Vincent S.G.P."/>
        </authorList>
    </citation>
    <scope>NUCLEOTIDE SEQUENCE [LARGE SCALE GENOMIC DNA]</scope>
    <source>
        <strain evidence="2 3">ICN19</strain>
    </source>
</reference>
<dbReference type="Proteomes" id="UP000305921">
    <property type="component" value="Unassembled WGS sequence"/>
</dbReference>
<dbReference type="RefSeq" id="WP_138058109.1">
    <property type="nucleotide sequence ID" value="NZ_VAWE01000002.1"/>
</dbReference>
<protein>
    <submittedName>
        <fullName evidence="2">Uncharacterized protein</fullName>
    </submittedName>
</protein>
<gene>
    <name evidence="2" type="ORF">FEF34_38545</name>
</gene>
<proteinExistence type="predicted"/>
<feature type="region of interest" description="Disordered" evidence="1">
    <location>
        <begin position="25"/>
        <end position="51"/>
    </location>
</feature>
<dbReference type="OrthoDB" id="9924723at2"/>